<protein>
    <submittedName>
        <fullName evidence="1">Uncharacterized protein</fullName>
    </submittedName>
</protein>
<proteinExistence type="predicted"/>
<dbReference type="AlphaFoldDB" id="A0A9P3PNR2"/>
<evidence type="ECO:0000313" key="2">
    <source>
        <dbReference type="Proteomes" id="UP001063166"/>
    </source>
</evidence>
<dbReference type="EMBL" id="BRPK01000005">
    <property type="protein sequence ID" value="GLB38809.1"/>
    <property type="molecule type" value="Genomic_DNA"/>
</dbReference>
<sequence>MWMSIAGPHVPRDVIYMVSERTATPSVDGRLSSAVLRGTLKVTPPYGFRASSPFMFPPSRGGARAILSLKYATMFSIMSGTQEPRLLIPPLYHALAVLHLER</sequence>
<evidence type="ECO:0000313" key="1">
    <source>
        <dbReference type="EMBL" id="GLB38809.1"/>
    </source>
</evidence>
<accession>A0A9P3PNR2</accession>
<name>A0A9P3PNR2_LYOSH</name>
<dbReference type="Proteomes" id="UP001063166">
    <property type="component" value="Unassembled WGS sequence"/>
</dbReference>
<reference evidence="1" key="1">
    <citation type="submission" date="2022-07" db="EMBL/GenBank/DDBJ databases">
        <title>The genome of Lyophyllum shimeji provides insight into the initial evolution of ectomycorrhizal fungal genome.</title>
        <authorList>
            <person name="Kobayashi Y."/>
            <person name="Shibata T."/>
            <person name="Hirakawa H."/>
            <person name="Shigenobu S."/>
            <person name="Nishiyama T."/>
            <person name="Yamada A."/>
            <person name="Hasebe M."/>
            <person name="Kawaguchi M."/>
        </authorList>
    </citation>
    <scope>NUCLEOTIDE SEQUENCE</scope>
    <source>
        <strain evidence="1">AT787</strain>
    </source>
</reference>
<keyword evidence="2" id="KW-1185">Reference proteome</keyword>
<organism evidence="1 2">
    <name type="scientific">Lyophyllum shimeji</name>
    <name type="common">Hon-shimeji</name>
    <name type="synonym">Tricholoma shimeji</name>
    <dbReference type="NCBI Taxonomy" id="47721"/>
    <lineage>
        <taxon>Eukaryota</taxon>
        <taxon>Fungi</taxon>
        <taxon>Dikarya</taxon>
        <taxon>Basidiomycota</taxon>
        <taxon>Agaricomycotina</taxon>
        <taxon>Agaricomycetes</taxon>
        <taxon>Agaricomycetidae</taxon>
        <taxon>Agaricales</taxon>
        <taxon>Tricholomatineae</taxon>
        <taxon>Lyophyllaceae</taxon>
        <taxon>Lyophyllum</taxon>
    </lineage>
</organism>
<gene>
    <name evidence="1" type="ORF">LshimejAT787_0506740</name>
</gene>
<comment type="caution">
    <text evidence="1">The sequence shown here is derived from an EMBL/GenBank/DDBJ whole genome shotgun (WGS) entry which is preliminary data.</text>
</comment>